<feature type="compositionally biased region" description="Basic and acidic residues" evidence="3">
    <location>
        <begin position="240"/>
        <end position="249"/>
    </location>
</feature>
<gene>
    <name evidence="7" type="primary">baiap2l2b</name>
</gene>
<dbReference type="InterPro" id="IPR036028">
    <property type="entry name" value="SH3-like_dom_sf"/>
</dbReference>
<dbReference type="Gene3D" id="1.20.1270.60">
    <property type="entry name" value="Arfaptin homology (AH) domain/BAR domain"/>
    <property type="match status" value="1"/>
</dbReference>
<dbReference type="FunCoup" id="A0A6J2VZ81">
    <property type="interactions" value="267"/>
</dbReference>
<protein>
    <submittedName>
        <fullName evidence="7">BAR/IMD domain-containing adapter protein 2-like 2</fullName>
    </submittedName>
</protein>
<dbReference type="PANTHER" id="PTHR14206">
    <property type="entry name" value="BRAIN-SPECIFIC ANGIOGENESIS INHIBITOR 1-ASSOCIATED PROTEIN 2"/>
    <property type="match status" value="1"/>
</dbReference>
<dbReference type="RefSeq" id="XP_030637372.1">
    <property type="nucleotide sequence ID" value="XM_030781512.1"/>
</dbReference>
<feature type="region of interest" description="Disordered" evidence="3">
    <location>
        <begin position="358"/>
        <end position="500"/>
    </location>
</feature>
<dbReference type="GO" id="GO:0051017">
    <property type="term" value="P:actin filament bundle assembly"/>
    <property type="evidence" value="ECO:0007669"/>
    <property type="project" value="TreeGrafter"/>
</dbReference>
<dbReference type="Pfam" id="PF14604">
    <property type="entry name" value="SH3_9"/>
    <property type="match status" value="1"/>
</dbReference>
<name>A0A6J2VZ81_CHACN</name>
<dbReference type="Gene3D" id="2.30.30.40">
    <property type="entry name" value="SH3 Domains"/>
    <property type="match status" value="1"/>
</dbReference>
<dbReference type="Pfam" id="PF08397">
    <property type="entry name" value="IMD"/>
    <property type="match status" value="2"/>
</dbReference>
<evidence type="ECO:0000259" key="5">
    <source>
        <dbReference type="PROSITE" id="PS51338"/>
    </source>
</evidence>
<feature type="compositionally biased region" description="Polar residues" evidence="3">
    <location>
        <begin position="358"/>
        <end position="376"/>
    </location>
</feature>
<dbReference type="InterPro" id="IPR001452">
    <property type="entry name" value="SH3_domain"/>
</dbReference>
<evidence type="ECO:0000256" key="1">
    <source>
        <dbReference type="ARBA" id="ARBA00022443"/>
    </source>
</evidence>
<feature type="domain" description="IMD" evidence="5">
    <location>
        <begin position="1"/>
        <end position="229"/>
    </location>
</feature>
<dbReference type="OrthoDB" id="9944156at2759"/>
<dbReference type="SUPFAM" id="SSF50044">
    <property type="entry name" value="SH3-domain"/>
    <property type="match status" value="1"/>
</dbReference>
<dbReference type="GO" id="GO:0005654">
    <property type="term" value="C:nucleoplasm"/>
    <property type="evidence" value="ECO:0007669"/>
    <property type="project" value="TreeGrafter"/>
</dbReference>
<feature type="region of interest" description="Disordered" evidence="3">
    <location>
        <begin position="203"/>
        <end position="285"/>
    </location>
</feature>
<dbReference type="InParanoid" id="A0A6J2VZ81"/>
<organism evidence="6 7">
    <name type="scientific">Chanos chanos</name>
    <name type="common">Milkfish</name>
    <name type="synonym">Mugil chanos</name>
    <dbReference type="NCBI Taxonomy" id="29144"/>
    <lineage>
        <taxon>Eukaryota</taxon>
        <taxon>Metazoa</taxon>
        <taxon>Chordata</taxon>
        <taxon>Craniata</taxon>
        <taxon>Vertebrata</taxon>
        <taxon>Euteleostomi</taxon>
        <taxon>Actinopterygii</taxon>
        <taxon>Neopterygii</taxon>
        <taxon>Teleostei</taxon>
        <taxon>Ostariophysi</taxon>
        <taxon>Gonorynchiformes</taxon>
        <taxon>Chanidae</taxon>
        <taxon>Chanos</taxon>
    </lineage>
</organism>
<dbReference type="InterPro" id="IPR013606">
    <property type="entry name" value="I-BAR_dom"/>
</dbReference>
<accession>A0A6J2VZ81</accession>
<dbReference type="InterPro" id="IPR027681">
    <property type="entry name" value="IRSp53/IRTKS/Pinkbar"/>
</dbReference>
<sequence>MSGANSDHLHRSTLTVYNNLMDHFNPGLQKLVTLGNSYVKAFQALAVTSEAYFTALAKMGEQALHTLSSRSLGDVLIQISETQRRLTAEVEGVFHWFHVEVLQSMDKNMKLDEEYIDGSKRVYEMEVRNQAAALERQLRRGAYRDSLEGSEYMQYLRQSHHEILKEEERRYRFLVEKHCGLTQSLLYLINKTGVSLQQRAEGWKEKVNETRSSRPRTPTPSQGDQEAQLRSSLTTLLSTGDREDDRAWVGREQQPLGRVPSRAPSPLPSRSRSSSVGESLGLGGGRPMRVLVSHPPSSNPVMLPLSRGETVTVLVQEPRNGWLYGRLESSLRQGWFPAAYVAPLEDLTPLGSGGASLRSNSMNNLLEPTASTGQSEKQADGKSYNEVPPHATPHRRASADFRPISPLPDRKTESTYESKTNQKSYNEIPPPTTPLRRGSADLRPVSPLPDRRADSHFESRRATPGGQPPEHPLFPRGTNPFATVKLRPTVTNDRSSPHIH</sequence>
<dbReference type="PROSITE" id="PS50002">
    <property type="entry name" value="SH3"/>
    <property type="match status" value="1"/>
</dbReference>
<feature type="domain" description="SH3" evidence="4">
    <location>
        <begin position="283"/>
        <end position="346"/>
    </location>
</feature>
<dbReference type="PANTHER" id="PTHR14206:SF5">
    <property type="entry name" value="BRAIN-SPECIFIC ANGIOGENESIS INHIBITOR 1-ASSOCIATED PROTEIN 2-LIKE PROTEIN 2"/>
    <property type="match status" value="1"/>
</dbReference>
<evidence type="ECO:0000313" key="7">
    <source>
        <dbReference type="RefSeq" id="XP_030637372.1"/>
    </source>
</evidence>
<dbReference type="GO" id="GO:0005829">
    <property type="term" value="C:cytosol"/>
    <property type="evidence" value="ECO:0007669"/>
    <property type="project" value="TreeGrafter"/>
</dbReference>
<dbReference type="FunFam" id="1.20.1270.60:FF:000084">
    <property type="entry name" value="BAI1-associated protein 2-like 2b"/>
    <property type="match status" value="1"/>
</dbReference>
<dbReference type="SUPFAM" id="SSF103657">
    <property type="entry name" value="BAR/IMD domain-like"/>
    <property type="match status" value="1"/>
</dbReference>
<dbReference type="PROSITE" id="PS51338">
    <property type="entry name" value="IMD"/>
    <property type="match status" value="1"/>
</dbReference>
<reference evidence="7" key="1">
    <citation type="submission" date="2025-08" db="UniProtKB">
        <authorList>
            <consortium name="RefSeq"/>
        </authorList>
    </citation>
    <scope>IDENTIFICATION</scope>
</reference>
<dbReference type="AlphaFoldDB" id="A0A6J2VZ81"/>
<dbReference type="SMART" id="SM00326">
    <property type="entry name" value="SH3"/>
    <property type="match status" value="1"/>
</dbReference>
<feature type="compositionally biased region" description="Basic and acidic residues" evidence="3">
    <location>
        <begin position="203"/>
        <end position="212"/>
    </location>
</feature>
<feature type="compositionally biased region" description="Low complexity" evidence="3">
    <location>
        <begin position="258"/>
        <end position="279"/>
    </location>
</feature>
<dbReference type="GeneID" id="115818196"/>
<evidence type="ECO:0000256" key="3">
    <source>
        <dbReference type="SAM" id="MobiDB-lite"/>
    </source>
</evidence>
<dbReference type="GO" id="GO:0007009">
    <property type="term" value="P:plasma membrane organization"/>
    <property type="evidence" value="ECO:0007669"/>
    <property type="project" value="InterPro"/>
</dbReference>
<dbReference type="GO" id="GO:0030838">
    <property type="term" value="P:positive regulation of actin filament polymerization"/>
    <property type="evidence" value="ECO:0007669"/>
    <property type="project" value="TreeGrafter"/>
</dbReference>
<evidence type="ECO:0000256" key="2">
    <source>
        <dbReference type="PROSITE-ProRule" id="PRU00192"/>
    </source>
</evidence>
<dbReference type="Proteomes" id="UP000504632">
    <property type="component" value="Chromosome 8"/>
</dbReference>
<dbReference type="GO" id="GO:0051764">
    <property type="term" value="P:actin crosslink formation"/>
    <property type="evidence" value="ECO:0007669"/>
    <property type="project" value="TreeGrafter"/>
</dbReference>
<evidence type="ECO:0000259" key="4">
    <source>
        <dbReference type="PROSITE" id="PS50002"/>
    </source>
</evidence>
<feature type="compositionally biased region" description="Basic and acidic residues" evidence="3">
    <location>
        <begin position="449"/>
        <end position="461"/>
    </location>
</feature>
<dbReference type="InterPro" id="IPR027267">
    <property type="entry name" value="AH/BAR_dom_sf"/>
</dbReference>
<dbReference type="CTD" id="564798"/>
<keyword evidence="1 2" id="KW-0728">SH3 domain</keyword>
<keyword evidence="6" id="KW-1185">Reference proteome</keyword>
<proteinExistence type="predicted"/>
<evidence type="ECO:0000313" key="6">
    <source>
        <dbReference type="Proteomes" id="UP000504632"/>
    </source>
</evidence>